<evidence type="ECO:0000313" key="3">
    <source>
        <dbReference type="Proteomes" id="UP000515369"/>
    </source>
</evidence>
<gene>
    <name evidence="2" type="ORF">H3H32_23945</name>
</gene>
<keyword evidence="1" id="KW-0472">Membrane</keyword>
<reference evidence="2 3" key="1">
    <citation type="submission" date="2020-07" db="EMBL/GenBank/DDBJ databases">
        <title>Spirosoma foliorum sp. nov., isolated from the leaves on the Nejang mountain Korea, Republic of.</title>
        <authorList>
            <person name="Ho H."/>
            <person name="Lee Y.-J."/>
            <person name="Nurcahyanto D.-A."/>
            <person name="Kim S.-G."/>
        </authorList>
    </citation>
    <scope>NUCLEOTIDE SEQUENCE [LARGE SCALE GENOMIC DNA]</scope>
    <source>
        <strain evidence="2 3">PL0136</strain>
    </source>
</reference>
<dbReference type="AlphaFoldDB" id="A0A7G5GQ69"/>
<keyword evidence="1" id="KW-1133">Transmembrane helix</keyword>
<evidence type="ECO:0000256" key="1">
    <source>
        <dbReference type="SAM" id="Phobius"/>
    </source>
</evidence>
<keyword evidence="1" id="KW-0812">Transmembrane</keyword>
<dbReference type="EMBL" id="CP059732">
    <property type="protein sequence ID" value="QMW01011.1"/>
    <property type="molecule type" value="Genomic_DNA"/>
</dbReference>
<protein>
    <submittedName>
        <fullName evidence="2">Uncharacterized protein</fullName>
    </submittedName>
</protein>
<keyword evidence="3" id="KW-1185">Reference proteome</keyword>
<organism evidence="2 3">
    <name type="scientific">Spirosoma foliorum</name>
    <dbReference type="NCBI Taxonomy" id="2710596"/>
    <lineage>
        <taxon>Bacteria</taxon>
        <taxon>Pseudomonadati</taxon>
        <taxon>Bacteroidota</taxon>
        <taxon>Cytophagia</taxon>
        <taxon>Cytophagales</taxon>
        <taxon>Cytophagaceae</taxon>
        <taxon>Spirosoma</taxon>
    </lineage>
</organism>
<name>A0A7G5GQ69_9BACT</name>
<proteinExistence type="predicted"/>
<dbReference type="RefSeq" id="WP_182458124.1">
    <property type="nucleotide sequence ID" value="NZ_CP059732.1"/>
</dbReference>
<dbReference type="Proteomes" id="UP000515369">
    <property type="component" value="Chromosome"/>
</dbReference>
<accession>A0A7G5GQ69</accession>
<feature type="transmembrane region" description="Helical" evidence="1">
    <location>
        <begin position="44"/>
        <end position="62"/>
    </location>
</feature>
<dbReference type="KEGG" id="sfol:H3H32_23945"/>
<sequence>MRDSLILAGIILAGLAGFAGFCYALTDWALDVKTGVYERNHVEAFYETAALVVYGVLSLRFIRGKLSSDDQSHKPPFF</sequence>
<evidence type="ECO:0000313" key="2">
    <source>
        <dbReference type="EMBL" id="QMW01011.1"/>
    </source>
</evidence>